<organism evidence="5 6">
    <name type="scientific">Haemonchus contortus</name>
    <name type="common">Barber pole worm</name>
    <dbReference type="NCBI Taxonomy" id="6289"/>
    <lineage>
        <taxon>Eukaryota</taxon>
        <taxon>Metazoa</taxon>
        <taxon>Ecdysozoa</taxon>
        <taxon>Nematoda</taxon>
        <taxon>Chromadorea</taxon>
        <taxon>Rhabditida</taxon>
        <taxon>Rhabditina</taxon>
        <taxon>Rhabditomorpha</taxon>
        <taxon>Strongyloidea</taxon>
        <taxon>Trichostrongylidae</taxon>
        <taxon>Haemonchus</taxon>
    </lineage>
</organism>
<feature type="domain" description="Receptor L-domain" evidence="4">
    <location>
        <begin position="62"/>
        <end position="147"/>
    </location>
</feature>
<dbReference type="Gene3D" id="3.80.20.20">
    <property type="entry name" value="Receptor L-domain"/>
    <property type="match status" value="1"/>
</dbReference>
<keyword evidence="2" id="KW-0812">Transmembrane</keyword>
<dbReference type="OMA" id="ASSAWCK"/>
<accession>A0A7I5ECW6</accession>
<dbReference type="AlphaFoldDB" id="A0A7I5ECW6"/>
<keyword evidence="2" id="KW-1133">Transmembrane helix</keyword>
<keyword evidence="3" id="KW-0732">Signal</keyword>
<evidence type="ECO:0000313" key="6">
    <source>
        <dbReference type="WBParaSite" id="HCON_00152885-00001"/>
    </source>
</evidence>
<dbReference type="Pfam" id="PF01030">
    <property type="entry name" value="Recep_L_domain"/>
    <property type="match status" value="1"/>
</dbReference>
<dbReference type="Proteomes" id="UP000025227">
    <property type="component" value="Unplaced"/>
</dbReference>
<feature type="transmembrane region" description="Helical" evidence="2">
    <location>
        <begin position="188"/>
        <end position="216"/>
    </location>
</feature>
<protein>
    <submittedName>
        <fullName evidence="6">Recep_L_domain domain-containing protein</fullName>
    </submittedName>
</protein>
<feature type="compositionally biased region" description="Basic and acidic residues" evidence="1">
    <location>
        <begin position="268"/>
        <end position="301"/>
    </location>
</feature>
<feature type="signal peptide" evidence="3">
    <location>
        <begin position="1"/>
        <end position="20"/>
    </location>
</feature>
<sequence>MRRSLLIFWTVGVLLSKSNGYRITRHGYDEEFCGGPANEDAEPCRGGFVDHEFMEYFRSKTCTIINGTLVLRSLAVSQEELDCFNRVKKIMNGALLFEDNLGFESVSFLDELEEIDNSLSETPALQVSNNEGLTNVGLSSLKKIMSGGSGPIIVVSTEFAIPVEEQERFHDITGGRFEMIHGEEEDGYGILLIILLVIAGVAVVLILVLIISFVILKKEMHRKREEAKPPELVASGDSKDNKSGDSKDIKSGEPKDIKMGESQSKTNKPAEGKDEKSGKAKEVKSGEAKDNKSGEDRETKAKSRPGSAEVST</sequence>
<dbReference type="InterPro" id="IPR000494">
    <property type="entry name" value="Rcpt_L-dom"/>
</dbReference>
<dbReference type="InterPro" id="IPR036941">
    <property type="entry name" value="Rcpt_L-dom_sf"/>
</dbReference>
<evidence type="ECO:0000256" key="2">
    <source>
        <dbReference type="SAM" id="Phobius"/>
    </source>
</evidence>
<feature type="region of interest" description="Disordered" evidence="1">
    <location>
        <begin position="224"/>
        <end position="312"/>
    </location>
</feature>
<name>A0A7I5ECW6_HAECO</name>
<dbReference type="WBParaSite" id="HCON_00152885-00001">
    <property type="protein sequence ID" value="HCON_00152885-00001"/>
    <property type="gene ID" value="HCON_00152885"/>
</dbReference>
<proteinExistence type="predicted"/>
<feature type="compositionally biased region" description="Basic and acidic residues" evidence="1">
    <location>
        <begin position="237"/>
        <end position="259"/>
    </location>
</feature>
<evidence type="ECO:0000259" key="4">
    <source>
        <dbReference type="Pfam" id="PF01030"/>
    </source>
</evidence>
<feature type="chain" id="PRO_5029665783" evidence="3">
    <location>
        <begin position="21"/>
        <end position="312"/>
    </location>
</feature>
<evidence type="ECO:0000256" key="1">
    <source>
        <dbReference type="SAM" id="MobiDB-lite"/>
    </source>
</evidence>
<evidence type="ECO:0000313" key="5">
    <source>
        <dbReference type="Proteomes" id="UP000025227"/>
    </source>
</evidence>
<reference evidence="6" key="1">
    <citation type="submission" date="2020-12" db="UniProtKB">
        <authorList>
            <consortium name="WormBaseParasite"/>
        </authorList>
    </citation>
    <scope>IDENTIFICATION</scope>
    <source>
        <strain evidence="6">MHco3</strain>
    </source>
</reference>
<keyword evidence="5" id="KW-1185">Reference proteome</keyword>
<keyword evidence="2" id="KW-0472">Membrane</keyword>
<evidence type="ECO:0000256" key="3">
    <source>
        <dbReference type="SAM" id="SignalP"/>
    </source>
</evidence>
<dbReference type="OrthoDB" id="5864224at2759"/>
<dbReference type="SUPFAM" id="SSF52058">
    <property type="entry name" value="L domain-like"/>
    <property type="match status" value="1"/>
</dbReference>